<keyword evidence="1" id="KW-0175">Coiled coil</keyword>
<dbReference type="SUPFAM" id="SSF140453">
    <property type="entry name" value="EsxAB dimer-like"/>
    <property type="match status" value="1"/>
</dbReference>
<dbReference type="InterPro" id="IPR010310">
    <property type="entry name" value="T7SS_ESAT-6-like"/>
</dbReference>
<reference evidence="2" key="1">
    <citation type="submission" date="2022-03" db="EMBL/GenBank/DDBJ databases">
        <title>Cryobacterium sp. nov. strain ZS14-85, isolated from Antarctic soil.</title>
        <authorList>
            <person name="Li J."/>
            <person name="Niu G."/>
        </authorList>
    </citation>
    <scope>NUCLEOTIDE SEQUENCE</scope>
    <source>
        <strain evidence="2">ZS14-85</strain>
    </source>
</reference>
<evidence type="ECO:0000256" key="1">
    <source>
        <dbReference type="SAM" id="Coils"/>
    </source>
</evidence>
<dbReference type="Pfam" id="PF06013">
    <property type="entry name" value="WXG100"/>
    <property type="match status" value="1"/>
</dbReference>
<dbReference type="Proteomes" id="UP001165341">
    <property type="component" value="Unassembled WGS sequence"/>
</dbReference>
<accession>A0AA41QTG3</accession>
<proteinExistence type="predicted"/>
<name>A0AA41QTG3_9MICO</name>
<protein>
    <submittedName>
        <fullName evidence="2">WXG100 family type VII secretion target</fullName>
    </submittedName>
</protein>
<keyword evidence="3" id="KW-1185">Reference proteome</keyword>
<organism evidence="2 3">
    <name type="scientific">Cryobacterium zhongshanensis</name>
    <dbReference type="NCBI Taxonomy" id="2928153"/>
    <lineage>
        <taxon>Bacteria</taxon>
        <taxon>Bacillati</taxon>
        <taxon>Actinomycetota</taxon>
        <taxon>Actinomycetes</taxon>
        <taxon>Micrococcales</taxon>
        <taxon>Microbacteriaceae</taxon>
        <taxon>Cryobacterium</taxon>
    </lineage>
</organism>
<comment type="caution">
    <text evidence="2">The sequence shown here is derived from an EMBL/GenBank/DDBJ whole genome shotgun (WGS) entry which is preliminary data.</text>
</comment>
<dbReference type="Gene3D" id="1.10.287.1060">
    <property type="entry name" value="ESAT-6-like"/>
    <property type="match status" value="1"/>
</dbReference>
<dbReference type="EMBL" id="JALGAR010000001">
    <property type="protein sequence ID" value="MCI4656667.1"/>
    <property type="molecule type" value="Genomic_DNA"/>
</dbReference>
<gene>
    <name evidence="2" type="ORF">MQH31_02415</name>
</gene>
<dbReference type="RefSeq" id="WP_243010768.1">
    <property type="nucleotide sequence ID" value="NZ_JALGAR010000001.1"/>
</dbReference>
<dbReference type="AlphaFoldDB" id="A0AA41QTG3"/>
<sequence>MPRYQVDSELVLSTTTTARATLGRIQAEVAALLGQLTGLEGSWTGQAAAAFQAAVTDWRATQHQVAQSAESLGQALNQAGQQYAEIEQANARLFAREWRAPDAKTGRLPEETPCWR</sequence>
<evidence type="ECO:0000313" key="3">
    <source>
        <dbReference type="Proteomes" id="UP001165341"/>
    </source>
</evidence>
<dbReference type="InterPro" id="IPR036689">
    <property type="entry name" value="ESAT-6-like_sf"/>
</dbReference>
<dbReference type="NCBIfam" id="TIGR03930">
    <property type="entry name" value="WXG100_ESAT6"/>
    <property type="match status" value="1"/>
</dbReference>
<feature type="coiled-coil region" evidence="1">
    <location>
        <begin position="69"/>
        <end position="96"/>
    </location>
</feature>
<evidence type="ECO:0000313" key="2">
    <source>
        <dbReference type="EMBL" id="MCI4656667.1"/>
    </source>
</evidence>